<evidence type="ECO:0000256" key="4">
    <source>
        <dbReference type="ARBA" id="ARBA00022692"/>
    </source>
</evidence>
<gene>
    <name evidence="11" type="ORF">GIB67_036915</name>
</gene>
<feature type="domain" description="DUF4283" evidence="10">
    <location>
        <begin position="219"/>
        <end position="298"/>
    </location>
</feature>
<dbReference type="EMBL" id="JACGCM010000510">
    <property type="protein sequence ID" value="KAF6171247.1"/>
    <property type="molecule type" value="Genomic_DNA"/>
</dbReference>
<evidence type="ECO:0000256" key="2">
    <source>
        <dbReference type="ARBA" id="ARBA00008473"/>
    </source>
</evidence>
<keyword evidence="7" id="KW-0333">Golgi apparatus</keyword>
<dbReference type="GO" id="GO:0006888">
    <property type="term" value="P:endoplasmic reticulum to Golgi vesicle-mediated transport"/>
    <property type="evidence" value="ECO:0007669"/>
    <property type="project" value="InterPro"/>
</dbReference>
<dbReference type="PANTHER" id="PTHR21094">
    <property type="entry name" value="GOS-28 SNARE- RELATED"/>
    <property type="match status" value="1"/>
</dbReference>
<comment type="similarity">
    <text evidence="2">Belongs to the GOSR1 family.</text>
</comment>
<keyword evidence="8" id="KW-0472">Membrane</keyword>
<reference evidence="11 12" key="1">
    <citation type="journal article" date="2020" name="IScience">
        <title>Genome Sequencing of the Endangered Kingdonia uniflora (Circaeasteraceae, Ranunculales) Reveals Potential Mechanisms of Evolutionary Specialization.</title>
        <authorList>
            <person name="Sun Y."/>
            <person name="Deng T."/>
            <person name="Zhang A."/>
            <person name="Moore M.J."/>
            <person name="Landis J.B."/>
            <person name="Lin N."/>
            <person name="Zhang H."/>
            <person name="Zhang X."/>
            <person name="Huang J."/>
            <person name="Zhang X."/>
            <person name="Sun H."/>
            <person name="Wang H."/>
        </authorList>
    </citation>
    <scope>NUCLEOTIDE SEQUENCE [LARGE SCALE GENOMIC DNA]</scope>
    <source>
        <strain evidence="11">TB1705</strain>
        <tissue evidence="11">Leaf</tissue>
    </source>
</reference>
<keyword evidence="4" id="KW-0812">Transmembrane</keyword>
<keyword evidence="3" id="KW-0813">Transport</keyword>
<sequence>MDPPSSSWDSLRKQARIFEAQLDDQMHSYRKLVSTKVDGTESDVESGIDRLLKQLQQVNLQMKAWVSSGGSDIFSHTLTRHQEILQDLNQEFHRLRSSLKAKQEHASLLQDFMEFDRTRLDLEDGVGSEEQALLREHAAINRNTGQRVQRAKLSENPNSKATLGKNMVIIDEIRVTKGQNSPTPLSNAEVLKNSLLENTIGVKEEEDEINVEVIEEGIKHWKNTIVGYFVGTYVSFYAVRDKIKEIWDIKGSLVISRKDSVFFFIFGDHRERDKVLQGGPWHVGDRYLKIQKWSPFASIEDEKIEKIPIWVKLMNLPKHCCIHNALGYIASAIGTIILGYCY</sequence>
<keyword evidence="12" id="KW-1185">Reference proteome</keyword>
<dbReference type="GO" id="GO:0031201">
    <property type="term" value="C:SNARE complex"/>
    <property type="evidence" value="ECO:0007669"/>
    <property type="project" value="TreeGrafter"/>
</dbReference>
<evidence type="ECO:0000256" key="5">
    <source>
        <dbReference type="ARBA" id="ARBA00022927"/>
    </source>
</evidence>
<protein>
    <recommendedName>
        <fullName evidence="10">DUF4283 domain-containing protein</fullName>
    </recommendedName>
</protein>
<keyword evidence="9" id="KW-0175">Coiled coil</keyword>
<keyword evidence="5" id="KW-0653">Protein transport</keyword>
<dbReference type="AlphaFoldDB" id="A0A7J7NVM7"/>
<dbReference type="GO" id="GO:0005797">
    <property type="term" value="C:Golgi medial cisterna"/>
    <property type="evidence" value="ECO:0007669"/>
    <property type="project" value="TreeGrafter"/>
</dbReference>
<dbReference type="InterPro" id="IPR023601">
    <property type="entry name" value="Golgi_SNAP_su1"/>
</dbReference>
<dbReference type="GO" id="GO:0000139">
    <property type="term" value="C:Golgi membrane"/>
    <property type="evidence" value="ECO:0007669"/>
    <property type="project" value="UniProtKB-SubCell"/>
</dbReference>
<dbReference type="PANTHER" id="PTHR21094:SF0">
    <property type="entry name" value="GOLGI SNAP RECEPTOR COMPLEX MEMBER 1-1"/>
    <property type="match status" value="1"/>
</dbReference>
<dbReference type="InterPro" id="IPR025558">
    <property type="entry name" value="DUF4283"/>
</dbReference>
<dbReference type="Proteomes" id="UP000541444">
    <property type="component" value="Unassembled WGS sequence"/>
</dbReference>
<evidence type="ECO:0000313" key="12">
    <source>
        <dbReference type="Proteomes" id="UP000541444"/>
    </source>
</evidence>
<evidence type="ECO:0000259" key="10">
    <source>
        <dbReference type="Pfam" id="PF14111"/>
    </source>
</evidence>
<dbReference type="GO" id="GO:0005484">
    <property type="term" value="F:SNAP receptor activity"/>
    <property type="evidence" value="ECO:0007669"/>
    <property type="project" value="TreeGrafter"/>
</dbReference>
<evidence type="ECO:0000256" key="6">
    <source>
        <dbReference type="ARBA" id="ARBA00022989"/>
    </source>
</evidence>
<evidence type="ECO:0000256" key="7">
    <source>
        <dbReference type="ARBA" id="ARBA00023034"/>
    </source>
</evidence>
<proteinExistence type="inferred from homology"/>
<evidence type="ECO:0000256" key="8">
    <source>
        <dbReference type="ARBA" id="ARBA00023136"/>
    </source>
</evidence>
<keyword evidence="6" id="KW-1133">Transmembrane helix</keyword>
<dbReference type="GO" id="GO:0006906">
    <property type="term" value="P:vesicle fusion"/>
    <property type="evidence" value="ECO:0007669"/>
    <property type="project" value="TreeGrafter"/>
</dbReference>
<accession>A0A7J7NVM7</accession>
<evidence type="ECO:0000256" key="3">
    <source>
        <dbReference type="ARBA" id="ARBA00022448"/>
    </source>
</evidence>
<evidence type="ECO:0000313" key="11">
    <source>
        <dbReference type="EMBL" id="KAF6171247.1"/>
    </source>
</evidence>
<comment type="subcellular location">
    <subcellularLocation>
        <location evidence="1">Golgi apparatus membrane</location>
        <topology evidence="1">Single-pass type IV membrane protein</topology>
    </subcellularLocation>
</comment>
<evidence type="ECO:0000256" key="9">
    <source>
        <dbReference type="SAM" id="Coils"/>
    </source>
</evidence>
<dbReference type="GO" id="GO:0015031">
    <property type="term" value="P:protein transport"/>
    <property type="evidence" value="ECO:0007669"/>
    <property type="project" value="UniProtKB-KW"/>
</dbReference>
<dbReference type="GO" id="GO:0005801">
    <property type="term" value="C:cis-Golgi network"/>
    <property type="evidence" value="ECO:0007669"/>
    <property type="project" value="InterPro"/>
</dbReference>
<feature type="coiled-coil region" evidence="9">
    <location>
        <begin position="78"/>
        <end position="105"/>
    </location>
</feature>
<evidence type="ECO:0000256" key="1">
    <source>
        <dbReference type="ARBA" id="ARBA00004409"/>
    </source>
</evidence>
<comment type="caution">
    <text evidence="11">The sequence shown here is derived from an EMBL/GenBank/DDBJ whole genome shotgun (WGS) entry which is preliminary data.</text>
</comment>
<name>A0A7J7NVM7_9MAGN</name>
<dbReference type="Pfam" id="PF14111">
    <property type="entry name" value="DUF4283"/>
    <property type="match status" value="1"/>
</dbReference>
<dbReference type="OrthoDB" id="422156at2759"/>
<organism evidence="11 12">
    <name type="scientific">Kingdonia uniflora</name>
    <dbReference type="NCBI Taxonomy" id="39325"/>
    <lineage>
        <taxon>Eukaryota</taxon>
        <taxon>Viridiplantae</taxon>
        <taxon>Streptophyta</taxon>
        <taxon>Embryophyta</taxon>
        <taxon>Tracheophyta</taxon>
        <taxon>Spermatophyta</taxon>
        <taxon>Magnoliopsida</taxon>
        <taxon>Ranunculales</taxon>
        <taxon>Circaeasteraceae</taxon>
        <taxon>Kingdonia</taxon>
    </lineage>
</organism>
<dbReference type="GO" id="GO:0048219">
    <property type="term" value="P:inter-Golgi cisterna vesicle-mediated transport"/>
    <property type="evidence" value="ECO:0007669"/>
    <property type="project" value="TreeGrafter"/>
</dbReference>